<dbReference type="EMBL" id="BFAV01000179">
    <property type="protein sequence ID" value="GBF35617.1"/>
    <property type="molecule type" value="Genomic_DNA"/>
</dbReference>
<sequence>MQIQMQLVSSFKVKLLKEKAQLQLGLGFFPLNRGDLN</sequence>
<evidence type="ECO:0000313" key="2">
    <source>
        <dbReference type="Proteomes" id="UP000239549"/>
    </source>
</evidence>
<dbReference type="Proteomes" id="UP000239549">
    <property type="component" value="Unassembled WGS sequence"/>
</dbReference>
<gene>
    <name evidence="1" type="ORF">DCCM_4746</name>
</gene>
<protein>
    <submittedName>
        <fullName evidence="1">Uncharacterized protein</fullName>
    </submittedName>
</protein>
<comment type="caution">
    <text evidence="1">The sequence shown here is derived from an EMBL/GenBank/DDBJ whole genome shotgun (WGS) entry which is preliminary data.</text>
</comment>
<accession>A0A2L2XGX7</accession>
<evidence type="ECO:0000313" key="1">
    <source>
        <dbReference type="EMBL" id="GBF35617.1"/>
    </source>
</evidence>
<keyword evidence="2" id="KW-1185">Reference proteome</keyword>
<proteinExistence type="predicted"/>
<reference evidence="2" key="1">
    <citation type="submission" date="2018-02" db="EMBL/GenBank/DDBJ databases">
        <title>Genome sequence of Desulfocucumis palustris strain NAW-5.</title>
        <authorList>
            <person name="Watanabe M."/>
            <person name="Kojima H."/>
            <person name="Fukui M."/>
        </authorList>
    </citation>
    <scope>NUCLEOTIDE SEQUENCE [LARGE SCALE GENOMIC DNA]</scope>
    <source>
        <strain evidence="2">NAW-5</strain>
    </source>
</reference>
<organism evidence="1 2">
    <name type="scientific">Desulfocucumis palustris</name>
    <dbReference type="NCBI Taxonomy" id="1898651"/>
    <lineage>
        <taxon>Bacteria</taxon>
        <taxon>Bacillati</taxon>
        <taxon>Bacillota</taxon>
        <taxon>Clostridia</taxon>
        <taxon>Eubacteriales</taxon>
        <taxon>Desulfocucumaceae</taxon>
        <taxon>Desulfocucumis</taxon>
    </lineage>
</organism>
<dbReference type="AlphaFoldDB" id="A0A2L2XGX7"/>
<name>A0A2L2XGX7_9FIRM</name>